<proteinExistence type="predicted"/>
<dbReference type="Proteomes" id="UP000789508">
    <property type="component" value="Unassembled WGS sequence"/>
</dbReference>
<feature type="non-terminal residue" evidence="1">
    <location>
        <position position="169"/>
    </location>
</feature>
<dbReference type="EMBL" id="CAJVPS010001414">
    <property type="protein sequence ID" value="CAG8536988.1"/>
    <property type="molecule type" value="Genomic_DNA"/>
</dbReference>
<accession>A0A9N9AL76</accession>
<protein>
    <submittedName>
        <fullName evidence="1">2986_t:CDS:1</fullName>
    </submittedName>
</protein>
<name>A0A9N9AL76_9GLOM</name>
<comment type="caution">
    <text evidence="1">The sequence shown here is derived from an EMBL/GenBank/DDBJ whole genome shotgun (WGS) entry which is preliminary data.</text>
</comment>
<sequence length="169" mass="18334">DEEALWSSVYRNSSLIARDSCSNDERLCPPVNGYYGCCPINSICPTSGPPYICKGASCGPNPVYCAGKCCKEGYTCVLNGCFPSYSTVVKPTFTTLYQTTSVHPTFTSSYQATSIESTSTSSYQTTSIKSTFTSSYQTTSLEPTFATSYQTTSLKPTFTSSSKPIFLRI</sequence>
<reference evidence="1" key="1">
    <citation type="submission" date="2021-06" db="EMBL/GenBank/DDBJ databases">
        <authorList>
            <person name="Kallberg Y."/>
            <person name="Tangrot J."/>
            <person name="Rosling A."/>
        </authorList>
    </citation>
    <scope>NUCLEOTIDE SEQUENCE</scope>
    <source>
        <strain evidence="1">FL130A</strain>
    </source>
</reference>
<gene>
    <name evidence="1" type="ORF">ALEPTO_LOCUS5219</name>
</gene>
<keyword evidence="2" id="KW-1185">Reference proteome</keyword>
<organism evidence="1 2">
    <name type="scientific">Ambispora leptoticha</name>
    <dbReference type="NCBI Taxonomy" id="144679"/>
    <lineage>
        <taxon>Eukaryota</taxon>
        <taxon>Fungi</taxon>
        <taxon>Fungi incertae sedis</taxon>
        <taxon>Mucoromycota</taxon>
        <taxon>Glomeromycotina</taxon>
        <taxon>Glomeromycetes</taxon>
        <taxon>Archaeosporales</taxon>
        <taxon>Ambisporaceae</taxon>
        <taxon>Ambispora</taxon>
    </lineage>
</organism>
<dbReference type="AlphaFoldDB" id="A0A9N9AL76"/>
<dbReference type="OrthoDB" id="5292518at2759"/>
<evidence type="ECO:0000313" key="1">
    <source>
        <dbReference type="EMBL" id="CAG8536988.1"/>
    </source>
</evidence>
<evidence type="ECO:0000313" key="2">
    <source>
        <dbReference type="Proteomes" id="UP000789508"/>
    </source>
</evidence>